<dbReference type="InterPro" id="IPR036465">
    <property type="entry name" value="vWFA_dom_sf"/>
</dbReference>
<dbReference type="PROSITE" id="PS50234">
    <property type="entry name" value="VWFA"/>
    <property type="match status" value="1"/>
</dbReference>
<keyword evidence="1" id="KW-0812">Transmembrane</keyword>
<accession>A0AAU7X9V5</accession>
<feature type="domain" description="VWFA" evidence="2">
    <location>
        <begin position="165"/>
        <end position="328"/>
    </location>
</feature>
<protein>
    <submittedName>
        <fullName evidence="3">Pilus assembly protein TadG-related protein</fullName>
    </submittedName>
</protein>
<feature type="transmembrane region" description="Helical" evidence="1">
    <location>
        <begin position="36"/>
        <end position="55"/>
    </location>
</feature>
<organism evidence="3">
    <name type="scientific">Methyloraptor flagellatus</name>
    <dbReference type="NCBI Taxonomy" id="3162530"/>
    <lineage>
        <taxon>Bacteria</taxon>
        <taxon>Pseudomonadati</taxon>
        <taxon>Pseudomonadota</taxon>
        <taxon>Alphaproteobacteria</taxon>
        <taxon>Hyphomicrobiales</taxon>
        <taxon>Ancalomicrobiaceae</taxon>
        <taxon>Methyloraptor</taxon>
    </lineage>
</organism>
<dbReference type="InterPro" id="IPR002035">
    <property type="entry name" value="VWF_A"/>
</dbReference>
<reference evidence="3" key="1">
    <citation type="submission" date="2024-06" db="EMBL/GenBank/DDBJ databases">
        <title>Methylostella associata gen. nov., sp. nov., a novel Ancalomicrobiaceae-affiliated facultatively methylotrophic bacteria that feed on methanotrophs of the genus Methylococcus.</title>
        <authorList>
            <person name="Saltykova V."/>
            <person name="Danilova O.V."/>
            <person name="Oshkin I.Y."/>
            <person name="Belova S.E."/>
            <person name="Pimenov N.V."/>
            <person name="Dedysh S.N."/>
        </authorList>
    </citation>
    <scope>NUCLEOTIDE SEQUENCE</scope>
    <source>
        <strain evidence="3">S20</strain>
    </source>
</reference>
<dbReference type="RefSeq" id="WP_407049443.1">
    <property type="nucleotide sequence ID" value="NZ_CP158568.1"/>
</dbReference>
<dbReference type="AlphaFoldDB" id="A0AAU7X9V5"/>
<sequence>MNFRWQDSARRPSGSYQVLVIRNIVKRLWRSERGNVAVTFGLLALPLIMVGGLAIDYTRMTSAQTRLDKAADSAALAAVAQNAGTSPTLATRKSTGEQTFVQNATVGNNATYTYSVVVTQANLTLTAKATYTATVPLIFGNLIGMASTTISGSSSATSSLPPYIDVYLMIDTSGSMALGASQADIDQLMSKTGCAFACHDGSSSYWVNGKWTDSYGYAIANNISLRFQIVNQGIQNLIQVATQSNSPTPKIRLALYGFDVNLNQLATITYNFTQIQNNYPSTPSSSGESDGATHFNENITAMLNAVGTGGDGSTQATAKKLLIIATDGVQDPGRFWTWNLPYRAQVDVLDTSFCKTAASKNVSVGFVHTPYLPMAWDWGYNATLGMPSQHGGSGTRDDDVEPMLRACAGNLYLKASDTQGIKDAFVKIFQNFSSPRITN</sequence>
<dbReference type="InterPro" id="IPR028087">
    <property type="entry name" value="Tad_N"/>
</dbReference>
<gene>
    <name evidence="3" type="ORF">ABS361_20405</name>
</gene>
<keyword evidence="1" id="KW-0472">Membrane</keyword>
<dbReference type="SUPFAM" id="SSF53300">
    <property type="entry name" value="vWA-like"/>
    <property type="match status" value="1"/>
</dbReference>
<proteinExistence type="predicted"/>
<dbReference type="EMBL" id="CP158568">
    <property type="protein sequence ID" value="XBY44351.1"/>
    <property type="molecule type" value="Genomic_DNA"/>
</dbReference>
<keyword evidence="1" id="KW-1133">Transmembrane helix</keyword>
<dbReference type="Pfam" id="PF13400">
    <property type="entry name" value="Tad"/>
    <property type="match status" value="1"/>
</dbReference>
<evidence type="ECO:0000313" key="3">
    <source>
        <dbReference type="EMBL" id="XBY44351.1"/>
    </source>
</evidence>
<evidence type="ECO:0000259" key="2">
    <source>
        <dbReference type="PROSITE" id="PS50234"/>
    </source>
</evidence>
<evidence type="ECO:0000256" key="1">
    <source>
        <dbReference type="SAM" id="Phobius"/>
    </source>
</evidence>
<dbReference type="KEGG" id="mflg:ABS361_20405"/>
<dbReference type="Gene3D" id="3.40.50.410">
    <property type="entry name" value="von Willebrand factor, type A domain"/>
    <property type="match status" value="1"/>
</dbReference>
<name>A0AAU7X9V5_9HYPH</name>